<evidence type="ECO:0000256" key="1">
    <source>
        <dbReference type="ARBA" id="ARBA00004123"/>
    </source>
</evidence>
<name>G0P3V7_CAEBE</name>
<feature type="compositionally biased region" description="Basic and acidic residues" evidence="3">
    <location>
        <begin position="145"/>
        <end position="155"/>
    </location>
</feature>
<keyword evidence="2" id="KW-0539">Nucleus</keyword>
<evidence type="ECO:0008006" key="6">
    <source>
        <dbReference type="Google" id="ProtNLM"/>
    </source>
</evidence>
<feature type="compositionally biased region" description="Basic residues" evidence="3">
    <location>
        <begin position="156"/>
        <end position="165"/>
    </location>
</feature>
<protein>
    <recommendedName>
        <fullName evidence="6">Tudor domain-containing protein</fullName>
    </recommendedName>
</protein>
<accession>G0P3V7</accession>
<dbReference type="AlphaFoldDB" id="G0P3V7"/>
<evidence type="ECO:0000256" key="3">
    <source>
        <dbReference type="SAM" id="MobiDB-lite"/>
    </source>
</evidence>
<dbReference type="InParanoid" id="G0P3V7"/>
<dbReference type="eggNOG" id="KOG3026">
    <property type="taxonomic scope" value="Eukaryota"/>
</dbReference>
<dbReference type="HOGENOM" id="CLU_069491_3_0_1"/>
<dbReference type="Proteomes" id="UP000008068">
    <property type="component" value="Unassembled WGS sequence"/>
</dbReference>
<evidence type="ECO:0000313" key="4">
    <source>
        <dbReference type="EMBL" id="EGT44360.1"/>
    </source>
</evidence>
<dbReference type="STRING" id="135651.G0P3V7"/>
<feature type="compositionally biased region" description="Polar residues" evidence="3">
    <location>
        <begin position="133"/>
        <end position="143"/>
    </location>
</feature>
<dbReference type="OMA" id="ASVREYH"/>
<dbReference type="GO" id="GO:0005634">
    <property type="term" value="C:nucleus"/>
    <property type="evidence" value="ECO:0007669"/>
    <property type="project" value="UniProtKB-SubCell"/>
</dbReference>
<dbReference type="PANTHER" id="PTHR46297:SF2">
    <property type="entry name" value="TUDOR DOMAIN-CONTAINING PROTEIN"/>
    <property type="match status" value="1"/>
</dbReference>
<feature type="region of interest" description="Disordered" evidence="3">
    <location>
        <begin position="133"/>
        <end position="239"/>
    </location>
</feature>
<comment type="subcellular location">
    <subcellularLocation>
        <location evidence="1">Nucleus</location>
    </subcellularLocation>
</comment>
<evidence type="ECO:0000313" key="5">
    <source>
        <dbReference type="Proteomes" id="UP000008068"/>
    </source>
</evidence>
<dbReference type="PANTHER" id="PTHR46297">
    <property type="entry name" value="ZINC FINGER CCCH-TYPE WITH G PATCH DOMAIN-CONTAINING PROTEIN"/>
    <property type="match status" value="1"/>
</dbReference>
<reference evidence="5" key="1">
    <citation type="submission" date="2011-07" db="EMBL/GenBank/DDBJ databases">
        <authorList>
            <consortium name="Caenorhabditis brenneri Sequencing and Analysis Consortium"/>
            <person name="Wilson R.K."/>
        </authorList>
    </citation>
    <scope>NUCLEOTIDE SEQUENCE [LARGE SCALE GENOMIC DNA]</scope>
    <source>
        <strain evidence="5">PB2801</strain>
    </source>
</reference>
<evidence type="ECO:0000256" key="2">
    <source>
        <dbReference type="ARBA" id="ARBA00023242"/>
    </source>
</evidence>
<dbReference type="OrthoDB" id="79171at2759"/>
<sequence length="239" mass="26474">MDEELATYKLQLQQVQAALLGDPNNQELLKLKEDLTEIIELQEDLQEKDKAESSEKSVVAPQVIHKWTVGERVIAPHPDGKKVFARIDSLTPAGVAITFTSKNFSATGTKTIVDPADLQLPPENQRKNYAFDNTKSAAGPSTQHGKKEWQAEKERRRQKALKKQQKQKELDSIKDGEKKSWQKFNTKASAKGLKGMKKINATGSSQDGSSSGDKRGAIVSSRSSQFSFRATRGAMDSLF</sequence>
<gene>
    <name evidence="4" type="ORF">CAEBREN_08723</name>
</gene>
<organism evidence="5">
    <name type="scientific">Caenorhabditis brenneri</name>
    <name type="common">Nematode worm</name>
    <dbReference type="NCBI Taxonomy" id="135651"/>
    <lineage>
        <taxon>Eukaryota</taxon>
        <taxon>Metazoa</taxon>
        <taxon>Ecdysozoa</taxon>
        <taxon>Nematoda</taxon>
        <taxon>Chromadorea</taxon>
        <taxon>Rhabditida</taxon>
        <taxon>Rhabditina</taxon>
        <taxon>Rhabditomorpha</taxon>
        <taxon>Rhabditoidea</taxon>
        <taxon>Rhabditidae</taxon>
        <taxon>Peloderinae</taxon>
        <taxon>Caenorhabditis</taxon>
    </lineage>
</organism>
<feature type="compositionally biased region" description="Basic and acidic residues" evidence="3">
    <location>
        <begin position="166"/>
        <end position="180"/>
    </location>
</feature>
<dbReference type="EMBL" id="GL380054">
    <property type="protein sequence ID" value="EGT44360.1"/>
    <property type="molecule type" value="Genomic_DNA"/>
</dbReference>
<keyword evidence="5" id="KW-1185">Reference proteome</keyword>
<proteinExistence type="predicted"/>